<feature type="region of interest" description="Disordered" evidence="1">
    <location>
        <begin position="523"/>
        <end position="548"/>
    </location>
</feature>
<feature type="compositionally biased region" description="Basic residues" evidence="1">
    <location>
        <begin position="523"/>
        <end position="537"/>
    </location>
</feature>
<evidence type="ECO:0008006" key="4">
    <source>
        <dbReference type="Google" id="ProtNLM"/>
    </source>
</evidence>
<dbReference type="InParanoid" id="A0A1V8TEY0"/>
<feature type="compositionally biased region" description="Pro residues" evidence="1">
    <location>
        <begin position="61"/>
        <end position="71"/>
    </location>
</feature>
<feature type="compositionally biased region" description="Low complexity" evidence="1">
    <location>
        <begin position="150"/>
        <end position="164"/>
    </location>
</feature>
<feature type="region of interest" description="Disordered" evidence="1">
    <location>
        <begin position="1138"/>
        <end position="1172"/>
    </location>
</feature>
<evidence type="ECO:0000256" key="1">
    <source>
        <dbReference type="SAM" id="MobiDB-lite"/>
    </source>
</evidence>
<comment type="caution">
    <text evidence="2">The sequence shown here is derived from an EMBL/GenBank/DDBJ whole genome shotgun (WGS) entry which is preliminary data.</text>
</comment>
<feature type="compositionally biased region" description="Basic and acidic residues" evidence="1">
    <location>
        <begin position="994"/>
        <end position="1005"/>
    </location>
</feature>
<feature type="region of interest" description="Disordered" evidence="1">
    <location>
        <begin position="262"/>
        <end position="430"/>
    </location>
</feature>
<gene>
    <name evidence="2" type="ORF">B0A48_04291</name>
</gene>
<dbReference type="InterPro" id="IPR032675">
    <property type="entry name" value="LRR_dom_sf"/>
</dbReference>
<name>A0A1V8TEY0_9PEZI</name>
<feature type="compositionally biased region" description="Low complexity" evidence="1">
    <location>
        <begin position="973"/>
        <end position="987"/>
    </location>
</feature>
<organism evidence="2 3">
    <name type="scientific">Cryoendolithus antarcticus</name>
    <dbReference type="NCBI Taxonomy" id="1507870"/>
    <lineage>
        <taxon>Eukaryota</taxon>
        <taxon>Fungi</taxon>
        <taxon>Dikarya</taxon>
        <taxon>Ascomycota</taxon>
        <taxon>Pezizomycotina</taxon>
        <taxon>Dothideomycetes</taxon>
        <taxon>Dothideomycetidae</taxon>
        <taxon>Cladosporiales</taxon>
        <taxon>Cladosporiaceae</taxon>
        <taxon>Cryoendolithus</taxon>
    </lineage>
</organism>
<feature type="compositionally biased region" description="Polar residues" evidence="1">
    <location>
        <begin position="129"/>
        <end position="149"/>
    </location>
</feature>
<feature type="compositionally biased region" description="Basic residues" evidence="1">
    <location>
        <begin position="45"/>
        <end position="55"/>
    </location>
</feature>
<reference evidence="3" key="1">
    <citation type="submission" date="2017-03" db="EMBL/GenBank/DDBJ databases">
        <title>Genomes of endolithic fungi from Antarctica.</title>
        <authorList>
            <person name="Coleine C."/>
            <person name="Masonjones S."/>
            <person name="Stajich J.E."/>
        </authorList>
    </citation>
    <scope>NUCLEOTIDE SEQUENCE [LARGE SCALE GENOMIC DNA]</scope>
    <source>
        <strain evidence="3">CCFEE 5527</strain>
    </source>
</reference>
<feature type="compositionally biased region" description="Low complexity" evidence="1">
    <location>
        <begin position="198"/>
        <end position="213"/>
    </location>
</feature>
<dbReference type="SUPFAM" id="SSF52047">
    <property type="entry name" value="RNI-like"/>
    <property type="match status" value="1"/>
</dbReference>
<dbReference type="EMBL" id="NAJO01000009">
    <property type="protein sequence ID" value="OQO09936.1"/>
    <property type="molecule type" value="Genomic_DNA"/>
</dbReference>
<dbReference type="OrthoDB" id="8436363at2759"/>
<feature type="compositionally biased region" description="Low complexity" evidence="1">
    <location>
        <begin position="1143"/>
        <end position="1168"/>
    </location>
</feature>
<feature type="region of interest" description="Disordered" evidence="1">
    <location>
        <begin position="964"/>
        <end position="1005"/>
    </location>
</feature>
<keyword evidence="3" id="KW-1185">Reference proteome</keyword>
<feature type="region of interest" description="Disordered" evidence="1">
    <location>
        <begin position="1"/>
        <end position="222"/>
    </location>
</feature>
<feature type="region of interest" description="Disordered" evidence="1">
    <location>
        <begin position="1074"/>
        <end position="1117"/>
    </location>
</feature>
<dbReference type="AlphaFoldDB" id="A0A1V8TEY0"/>
<sequence length="1243" mass="134363">MDQVHGVDVSWLHTPNKENHHRKPTPSPSTPQLDAKLPAPPPHHNGIHLLHHHRQPSAGSPNPPSPSPITPPSLSAPKQNSTPALPTPPTPPASRGQPQAGSRRPNILGRSTSTERVANETKASRRPSWMSNISSKFSSTQTPTQANSGAPSSLASVAAASPPSTNGNASAGAQRAATPGEEAAEKAEPYVPSKPKDSSSFFSSLTRRLSSGSQMTIPRVQGTGGVCARRVLNVDPNRERCGVPELDANKLRRVSFCVDVEIAGGPRYRDEGDEDGGEERKRRRRSVKGAEKGEGEALKHPEAVKEEKVQDEGSKSVDIPGLAKEDSMDRDGDDKDGDGNSPPMGSLDSANGSSRKKEKKKRSEAERKERQQKKLRRAQENGSIPVEITAVDDEESKEGGVAATPPVGSAPKSPVPDATSPQKQDRPTTDPCRIYRRCCQLRETPILKRITEQLMSLKVDGGGDPGVVGCLDLTGSRLQLADVVTLGDWLAVVPVKRLILEDADLNDEGVRVVLAGLLAAKRPRPTKRKSNSPKHRGGLPQTQPHHERAGIVEKITFKNNPRITRVGWKHISLFIYMCRSVKAVDLSMNVLPDTLSNSAPTTPARLSERPTHDRSSDLDIADLLSRCLSERLGGSRLEELSLSECSLTTTHISKIVDGAIACGVSRLGLAGNHLTDESLEHVVRYIESGVCHGLDLGGNDLRGKLGTISTAFAEKQIPCWGLSLADCNLDTATVKPLFPALVKLPNFRFIDLSHNRDLCGEDNGTISLIRRYLPQMKDLKRIHLSDVGMNAKQAIKFAEVLPEGPRLAHVSITGNPALTALANATDEAGQEEACALYASLMVAVRVSGTLMYIDIDVPSADNNEIVKALAKQIVAYSLRNMEATALAEVTGEATANATATLTAPHGGEKGVKDLVVPDVIMQLIGHMDGTTQNADHDGPAPDDDYVIGGTGVVKALQYVLGDKSNDRRRSSIPTTPTGTMTPRGRPGSSAGLEQEGKAKAKQMSKDLLESARKIRFRLQPAIAKEGSAGDEMAYRRLLFLDQTLQSMIQRFEEEYPETRVPALPAESPIPFFESSKIEPFAPNPLTPVVSPTEDQDPDSDDETLRPSMARHNSDASLASRALTLEEGRLHRLGQHLRREVVASSTSSPTKPSPSTSNLASSTTTSAESSESKRLAILQQRLEGTSGEELRKMVDDVGWEETLKKVGANYEDLRMMQELDPEGWEQFREAHERSRLNLNGGARV</sequence>
<evidence type="ECO:0000313" key="3">
    <source>
        <dbReference type="Proteomes" id="UP000192596"/>
    </source>
</evidence>
<dbReference type="Gene3D" id="3.80.10.10">
    <property type="entry name" value="Ribonuclease Inhibitor"/>
    <property type="match status" value="1"/>
</dbReference>
<proteinExistence type="predicted"/>
<feature type="compositionally biased region" description="Basic and acidic residues" evidence="1">
    <location>
        <begin position="323"/>
        <end position="333"/>
    </location>
</feature>
<dbReference type="Proteomes" id="UP000192596">
    <property type="component" value="Unassembled WGS sequence"/>
</dbReference>
<feature type="region of interest" description="Disordered" evidence="1">
    <location>
        <begin position="594"/>
        <end position="614"/>
    </location>
</feature>
<dbReference type="STRING" id="1507870.A0A1V8TEY0"/>
<evidence type="ECO:0000313" key="2">
    <source>
        <dbReference type="EMBL" id="OQO09936.1"/>
    </source>
</evidence>
<accession>A0A1V8TEY0</accession>
<feature type="compositionally biased region" description="Basic and acidic residues" evidence="1">
    <location>
        <begin position="288"/>
        <end position="315"/>
    </location>
</feature>
<protein>
    <recommendedName>
        <fullName evidence="4">RNI-like protein</fullName>
    </recommendedName>
</protein>